<comment type="subcellular location">
    <subcellularLocation>
        <location evidence="1">Cell membrane</location>
        <topology evidence="1">Multi-pass membrane protein</topology>
    </subcellularLocation>
</comment>
<evidence type="ECO:0000256" key="2">
    <source>
        <dbReference type="ARBA" id="ARBA00022448"/>
    </source>
</evidence>
<accession>A0ABS8HSS7</accession>
<protein>
    <submittedName>
        <fullName evidence="11">Na+/H+ antiporter NhaC</fullName>
    </submittedName>
</protein>
<dbReference type="Pfam" id="PF03553">
    <property type="entry name" value="Na_H_antiporter"/>
    <property type="match status" value="1"/>
</dbReference>
<feature type="transmembrane region" description="Helical" evidence="9">
    <location>
        <begin position="434"/>
        <end position="456"/>
    </location>
</feature>
<keyword evidence="5 9" id="KW-0812">Transmembrane</keyword>
<comment type="similarity">
    <text evidence="8">Belongs to the NhaC Na(+)/H(+) (TC 2.A.35) antiporter family.</text>
</comment>
<feature type="transmembrane region" description="Helical" evidence="9">
    <location>
        <begin position="234"/>
        <end position="254"/>
    </location>
</feature>
<evidence type="ECO:0000256" key="3">
    <source>
        <dbReference type="ARBA" id="ARBA00022449"/>
    </source>
</evidence>
<organism evidence="11 12">
    <name type="scientific">Pelosinus baikalensis</name>
    <dbReference type="NCBI Taxonomy" id="2892015"/>
    <lineage>
        <taxon>Bacteria</taxon>
        <taxon>Bacillati</taxon>
        <taxon>Bacillota</taxon>
        <taxon>Negativicutes</taxon>
        <taxon>Selenomonadales</taxon>
        <taxon>Sporomusaceae</taxon>
        <taxon>Pelosinus</taxon>
    </lineage>
</organism>
<dbReference type="InterPro" id="IPR004770">
    <property type="entry name" value="Na/H_antiport_NhaC"/>
</dbReference>
<evidence type="ECO:0000256" key="5">
    <source>
        <dbReference type="ARBA" id="ARBA00022692"/>
    </source>
</evidence>
<dbReference type="PROSITE" id="PS51257">
    <property type="entry name" value="PROKAR_LIPOPROTEIN"/>
    <property type="match status" value="1"/>
</dbReference>
<name>A0ABS8HSS7_9FIRM</name>
<dbReference type="Proteomes" id="UP001165492">
    <property type="component" value="Unassembled WGS sequence"/>
</dbReference>
<keyword evidence="7 9" id="KW-0472">Membrane</keyword>
<dbReference type="RefSeq" id="WP_229535407.1">
    <property type="nucleotide sequence ID" value="NZ_JAJHJB010000016.1"/>
</dbReference>
<dbReference type="InterPro" id="IPR052180">
    <property type="entry name" value="NhaC_Na-H+_Antiporter"/>
</dbReference>
<keyword evidence="6 9" id="KW-1133">Transmembrane helix</keyword>
<feature type="transmembrane region" description="Helical" evidence="9">
    <location>
        <begin position="196"/>
        <end position="214"/>
    </location>
</feature>
<feature type="transmembrane region" description="Helical" evidence="9">
    <location>
        <begin position="36"/>
        <end position="53"/>
    </location>
</feature>
<evidence type="ECO:0000256" key="4">
    <source>
        <dbReference type="ARBA" id="ARBA00022475"/>
    </source>
</evidence>
<keyword evidence="4" id="KW-1003">Cell membrane</keyword>
<dbReference type="NCBIfam" id="TIGR00931">
    <property type="entry name" value="antiport_nhaC"/>
    <property type="match status" value="1"/>
</dbReference>
<evidence type="ECO:0000256" key="6">
    <source>
        <dbReference type="ARBA" id="ARBA00022989"/>
    </source>
</evidence>
<evidence type="ECO:0000256" key="1">
    <source>
        <dbReference type="ARBA" id="ARBA00004651"/>
    </source>
</evidence>
<proteinExistence type="inferred from homology"/>
<feature type="transmembrane region" description="Helical" evidence="9">
    <location>
        <begin position="103"/>
        <end position="122"/>
    </location>
</feature>
<evidence type="ECO:0000313" key="11">
    <source>
        <dbReference type="EMBL" id="MCC5466235.1"/>
    </source>
</evidence>
<evidence type="ECO:0000256" key="9">
    <source>
        <dbReference type="SAM" id="Phobius"/>
    </source>
</evidence>
<evidence type="ECO:0000259" key="10">
    <source>
        <dbReference type="Pfam" id="PF03553"/>
    </source>
</evidence>
<feature type="domain" description="Na+/H+ antiporter NhaC-like C-terminal" evidence="10">
    <location>
        <begin position="159"/>
        <end position="453"/>
    </location>
</feature>
<reference evidence="11" key="1">
    <citation type="submission" date="2021-11" db="EMBL/GenBank/DDBJ databases">
        <title>Description of a new species Pelosinus isolated from the bottom sediments of Lake Baikal.</title>
        <authorList>
            <person name="Zakharyuk A."/>
        </authorList>
    </citation>
    <scope>NUCLEOTIDE SEQUENCE</scope>
    <source>
        <strain evidence="11">Bkl1</strain>
    </source>
</reference>
<keyword evidence="3" id="KW-0050">Antiport</keyword>
<feature type="transmembrane region" description="Helical" evidence="9">
    <location>
        <begin position="74"/>
        <end position="97"/>
    </location>
</feature>
<dbReference type="PANTHER" id="PTHR33451:SF3">
    <property type="entry name" value="MALATE-2H(+)_NA(+)-LACTATE ANTIPORTER"/>
    <property type="match status" value="1"/>
</dbReference>
<gene>
    <name evidence="11" type="primary">nhaC</name>
    <name evidence="11" type="ORF">LMF89_12820</name>
</gene>
<dbReference type="EMBL" id="JAJHJB010000016">
    <property type="protein sequence ID" value="MCC5466235.1"/>
    <property type="molecule type" value="Genomic_DNA"/>
</dbReference>
<dbReference type="PANTHER" id="PTHR33451">
    <property type="entry name" value="MALATE-2H(+)/NA(+)-LACTATE ANTIPORTER"/>
    <property type="match status" value="1"/>
</dbReference>
<dbReference type="InterPro" id="IPR018461">
    <property type="entry name" value="Na/H_Antiport_NhaC-like_C"/>
</dbReference>
<feature type="transmembrane region" description="Helical" evidence="9">
    <location>
        <begin position="261"/>
        <end position="279"/>
    </location>
</feature>
<comment type="caution">
    <text evidence="11">The sequence shown here is derived from an EMBL/GenBank/DDBJ whole genome shotgun (WGS) entry which is preliminary data.</text>
</comment>
<evidence type="ECO:0000256" key="7">
    <source>
        <dbReference type="ARBA" id="ARBA00023136"/>
    </source>
</evidence>
<keyword evidence="2" id="KW-0813">Transport</keyword>
<sequence>MSDNIKLPSLGQAFFVLGGFLALAFACQAFKIEIHLALFSGWFLALLIGKLVGHSYKSMEEAITDGIHNGMNAVIILLAVGALVGTWISGGVVPSLIYYGLKLIHPSIFLLATLLICSITSLSTGTSWGTAGTAGIAMMGIGAGLGVPAPITAGAVLSGAYFGDKLSPLSDSCIITASMTELDVIDHVKGMLPVSLISYIITAIAFTITGFTVVGNNTVDLSKVNAVMDAINSMYHVSLLSLIPMVVVLALLVMRMPSIPVITFGAVLGIIWGIVFQGLSPVEAITTAWAQIPKHSGLVFIDNILSRGGMSSMLWSVGIILFGLGFGGLLEKIGILKVIAQKVEKGIKSGGSLSVMTIIVAFLGNLFGSAMYVSLILTPKIMVGKYDELGYDRRVLSRNSEFGGTLTSSMVPWSDNGIFMAGILGVGTLQYLPYMWLTFACIAVTIFCGYTGLFMWKKNEEQVLAQKVSS</sequence>
<evidence type="ECO:0000313" key="12">
    <source>
        <dbReference type="Proteomes" id="UP001165492"/>
    </source>
</evidence>
<feature type="transmembrane region" description="Helical" evidence="9">
    <location>
        <begin position="313"/>
        <end position="330"/>
    </location>
</feature>
<feature type="transmembrane region" description="Helical" evidence="9">
    <location>
        <begin position="351"/>
        <end position="377"/>
    </location>
</feature>
<evidence type="ECO:0000256" key="8">
    <source>
        <dbReference type="ARBA" id="ARBA00038435"/>
    </source>
</evidence>
<keyword evidence="12" id="KW-1185">Reference proteome</keyword>